<dbReference type="RefSeq" id="WP_189907281.1">
    <property type="nucleotide sequence ID" value="NZ_BNBC01000053.1"/>
</dbReference>
<sequence>MSIGAGTAWRGAVAAAVLLGGALTGCSQTSDDDGKRASRTPTTAGDTATADSSTGAGAEASGGVARRGGSVGAAGSACPLPVTFDVAADWKAKAVDANAGGDSAEAEAFADAFLRVGPVIATCEIDAKPAGNIGFLRVYAGKPGSGDARSVLRAFLADEGDVGKERYSPFTAGGLDGVEVEYLYTSKVLDETSKESALAVITPKGPVVLHLGGLDTEEHDQMLPAYELAKRTLRPA</sequence>
<dbReference type="AlphaFoldDB" id="A0A919AI42"/>
<proteinExistence type="predicted"/>
<reference evidence="2" key="2">
    <citation type="submission" date="2020-09" db="EMBL/GenBank/DDBJ databases">
        <authorList>
            <person name="Sun Q."/>
            <person name="Ohkuma M."/>
        </authorList>
    </citation>
    <scope>NUCLEOTIDE SEQUENCE</scope>
    <source>
        <strain evidence="2">JCM 3302</strain>
    </source>
</reference>
<evidence type="ECO:0000256" key="1">
    <source>
        <dbReference type="SAM" id="MobiDB-lite"/>
    </source>
</evidence>
<evidence type="ECO:0000313" key="3">
    <source>
        <dbReference type="Proteomes" id="UP000641386"/>
    </source>
</evidence>
<accession>A0A919AI42</accession>
<organism evidence="2 3">
    <name type="scientific">Streptomyces spiralis</name>
    <dbReference type="NCBI Taxonomy" id="66376"/>
    <lineage>
        <taxon>Bacteria</taxon>
        <taxon>Bacillati</taxon>
        <taxon>Actinomycetota</taxon>
        <taxon>Actinomycetes</taxon>
        <taxon>Kitasatosporales</taxon>
        <taxon>Streptomycetaceae</taxon>
        <taxon>Streptomyces</taxon>
    </lineage>
</organism>
<feature type="compositionally biased region" description="Low complexity" evidence="1">
    <location>
        <begin position="42"/>
        <end position="64"/>
    </location>
</feature>
<dbReference type="EMBL" id="BNBC01000053">
    <property type="protein sequence ID" value="GHF08080.1"/>
    <property type="molecule type" value="Genomic_DNA"/>
</dbReference>
<name>A0A919AI42_9ACTN</name>
<comment type="caution">
    <text evidence="2">The sequence shown here is derived from an EMBL/GenBank/DDBJ whole genome shotgun (WGS) entry which is preliminary data.</text>
</comment>
<evidence type="ECO:0000313" key="2">
    <source>
        <dbReference type="EMBL" id="GHF08080.1"/>
    </source>
</evidence>
<dbReference type="Proteomes" id="UP000641386">
    <property type="component" value="Unassembled WGS sequence"/>
</dbReference>
<feature type="region of interest" description="Disordered" evidence="1">
    <location>
        <begin position="27"/>
        <end position="64"/>
    </location>
</feature>
<reference evidence="2" key="1">
    <citation type="journal article" date="2014" name="Int. J. Syst. Evol. Microbiol.">
        <title>Complete genome sequence of Corynebacterium casei LMG S-19264T (=DSM 44701T), isolated from a smear-ripened cheese.</title>
        <authorList>
            <consortium name="US DOE Joint Genome Institute (JGI-PGF)"/>
            <person name="Walter F."/>
            <person name="Albersmeier A."/>
            <person name="Kalinowski J."/>
            <person name="Ruckert C."/>
        </authorList>
    </citation>
    <scope>NUCLEOTIDE SEQUENCE</scope>
    <source>
        <strain evidence="2">JCM 3302</strain>
    </source>
</reference>
<dbReference type="Pfam" id="PF18966">
    <property type="entry name" value="Lipoprotein_23"/>
    <property type="match status" value="1"/>
</dbReference>
<evidence type="ECO:0008006" key="4">
    <source>
        <dbReference type="Google" id="ProtNLM"/>
    </source>
</evidence>
<keyword evidence="3" id="KW-1185">Reference proteome</keyword>
<gene>
    <name evidence="2" type="ORF">GCM10014715_75010</name>
</gene>
<protein>
    <recommendedName>
        <fullName evidence="4">Lipoprotein</fullName>
    </recommendedName>
</protein>
<dbReference type="InterPro" id="IPR044058">
    <property type="entry name" value="Lipoprotein_23"/>
</dbReference>